<gene>
    <name evidence="1" type="ORF">EZS27_003898</name>
</gene>
<dbReference type="EMBL" id="SNRY01000063">
    <property type="protein sequence ID" value="KAA6348665.1"/>
    <property type="molecule type" value="Genomic_DNA"/>
</dbReference>
<dbReference type="PROSITE" id="PS51257">
    <property type="entry name" value="PROKAR_LIPOPROTEIN"/>
    <property type="match status" value="1"/>
</dbReference>
<evidence type="ECO:0008006" key="2">
    <source>
        <dbReference type="Google" id="ProtNLM"/>
    </source>
</evidence>
<name>A0A5J4SU21_9ZZZZ</name>
<protein>
    <recommendedName>
        <fullName evidence="2">Lipoprotein</fullName>
    </recommendedName>
</protein>
<organism evidence="1">
    <name type="scientific">termite gut metagenome</name>
    <dbReference type="NCBI Taxonomy" id="433724"/>
    <lineage>
        <taxon>unclassified sequences</taxon>
        <taxon>metagenomes</taxon>
        <taxon>organismal metagenomes</taxon>
    </lineage>
</organism>
<comment type="caution">
    <text evidence="1">The sequence shown here is derived from an EMBL/GenBank/DDBJ whole genome shotgun (WGS) entry which is preliminary data.</text>
</comment>
<reference evidence="1" key="1">
    <citation type="submission" date="2019-03" db="EMBL/GenBank/DDBJ databases">
        <title>Single cell metagenomics reveals metabolic interactions within the superorganism composed of flagellate Streblomastix strix and complex community of Bacteroidetes bacteria on its surface.</title>
        <authorList>
            <person name="Treitli S.C."/>
            <person name="Kolisko M."/>
            <person name="Husnik F."/>
            <person name="Keeling P."/>
            <person name="Hampl V."/>
        </authorList>
    </citation>
    <scope>NUCLEOTIDE SEQUENCE</scope>
    <source>
        <strain evidence="1">STM</strain>
    </source>
</reference>
<evidence type="ECO:0000313" key="1">
    <source>
        <dbReference type="EMBL" id="KAA6348665.1"/>
    </source>
</evidence>
<proteinExistence type="predicted"/>
<dbReference type="AlphaFoldDB" id="A0A5J4SU21"/>
<accession>A0A5J4SU21</accession>
<sequence>MKKLLFFLLIAIVAVSCNQTEKNKGVKGVVADVEYLKARINELENTPNDTILYSPDPEHSGELQPSIGLNIPQRVRSVTVFVDFAKDFRYGSRNEYGTVGSFVVYLNEIEPNNPSYGVVVPAVAGEHSPINYRCTYILAFNSATRHLELKQERMGFDDVGTWNNRMNNTKYGIRMIVGHY</sequence>